<protein>
    <recommendedName>
        <fullName evidence="4">Uncharacterized methyltransferase GCM10007971_25500</fullName>
        <ecNumber evidence="4">2.1.1.-</ecNumber>
    </recommendedName>
</protein>
<dbReference type="PANTHER" id="PTHR43861:SF3">
    <property type="entry name" value="PUTATIVE (AFU_ORTHOLOGUE AFUA_2G14390)-RELATED"/>
    <property type="match status" value="1"/>
</dbReference>
<comment type="caution">
    <text evidence="6">The sequence shown here is derived from an EMBL/GenBank/DDBJ whole genome shotgun (WGS) entry which is preliminary data.</text>
</comment>
<name>A0A917XZZ0_9BACI</name>
<evidence type="ECO:0000313" key="7">
    <source>
        <dbReference type="Proteomes" id="UP000624041"/>
    </source>
</evidence>
<dbReference type="GO" id="GO:0008757">
    <property type="term" value="F:S-adenosylmethionine-dependent methyltransferase activity"/>
    <property type="evidence" value="ECO:0007669"/>
    <property type="project" value="UniProtKB-UniRule"/>
</dbReference>
<dbReference type="InterPro" id="IPR023553">
    <property type="entry name" value="Uncharacterised_MeTfrase_YrrT"/>
</dbReference>
<feature type="domain" description="Methyltransferase" evidence="5">
    <location>
        <begin position="49"/>
        <end position="139"/>
    </location>
</feature>
<gene>
    <name evidence="6" type="ORF">GCM10007971_25500</name>
</gene>
<dbReference type="InterPro" id="IPR029063">
    <property type="entry name" value="SAM-dependent_MTases_sf"/>
</dbReference>
<evidence type="ECO:0000256" key="3">
    <source>
        <dbReference type="ARBA" id="ARBA00022691"/>
    </source>
</evidence>
<dbReference type="Gene3D" id="3.40.50.150">
    <property type="entry name" value="Vaccinia Virus protein VP39"/>
    <property type="match status" value="1"/>
</dbReference>
<dbReference type="EC" id="2.1.1.-" evidence="4"/>
<feature type="binding site" evidence="4">
    <location>
        <position position="74"/>
    </location>
    <ligand>
        <name>S-adenosyl-L-methionine</name>
        <dbReference type="ChEBI" id="CHEBI:59789"/>
    </ligand>
</feature>
<evidence type="ECO:0000256" key="1">
    <source>
        <dbReference type="ARBA" id="ARBA00022603"/>
    </source>
</evidence>
<evidence type="ECO:0000256" key="2">
    <source>
        <dbReference type="ARBA" id="ARBA00022679"/>
    </source>
</evidence>
<dbReference type="Pfam" id="PF13649">
    <property type="entry name" value="Methyltransf_25"/>
    <property type="match status" value="1"/>
</dbReference>
<accession>A0A917XZZ0</accession>
<keyword evidence="1 4" id="KW-0489">Methyltransferase</keyword>
<dbReference type="PANTHER" id="PTHR43861">
    <property type="entry name" value="TRANS-ACONITATE 2-METHYLTRANSFERASE-RELATED"/>
    <property type="match status" value="1"/>
</dbReference>
<reference evidence="6" key="1">
    <citation type="journal article" date="2014" name="Int. J. Syst. Evol. Microbiol.">
        <title>Complete genome sequence of Corynebacterium casei LMG S-19264T (=DSM 44701T), isolated from a smear-ripened cheese.</title>
        <authorList>
            <consortium name="US DOE Joint Genome Institute (JGI-PGF)"/>
            <person name="Walter F."/>
            <person name="Albersmeier A."/>
            <person name="Kalinowski J."/>
            <person name="Ruckert C."/>
        </authorList>
    </citation>
    <scope>NUCLEOTIDE SEQUENCE</scope>
    <source>
        <strain evidence="6">JCM 17251</strain>
    </source>
</reference>
<dbReference type="Proteomes" id="UP000624041">
    <property type="component" value="Unassembled WGS sequence"/>
</dbReference>
<evidence type="ECO:0000256" key="4">
    <source>
        <dbReference type="HAMAP-Rule" id="MF_02100"/>
    </source>
</evidence>
<keyword evidence="3 4" id="KW-0949">S-adenosyl-L-methionine</keyword>
<dbReference type="InterPro" id="IPR041698">
    <property type="entry name" value="Methyltransf_25"/>
</dbReference>
<keyword evidence="7" id="KW-1185">Reference proteome</keyword>
<dbReference type="GO" id="GO:0032259">
    <property type="term" value="P:methylation"/>
    <property type="evidence" value="ECO:0007669"/>
    <property type="project" value="UniProtKB-KW"/>
</dbReference>
<sequence>MGEQFNRLFDEWAASYDDTVQGADMEYREVFRNYEIILQKISDRAHGFVIEFGVGTGNLTKKLMEKGLEVVGIEPSDNMRKIAQQKLPNTKIMKGNFLSFPRQNKKVDAIVSSYAFHHLTDKEKEQAIKLYTNILDTQGKIIFGDTIFENDKKKNEAYLQAKKKGYHRLAEDLNTEYYTTIPKMEQILHQYGFTTSFEQINDYVWILEAQLNREAKLA</sequence>
<reference evidence="6" key="2">
    <citation type="submission" date="2020-09" db="EMBL/GenBank/DDBJ databases">
        <authorList>
            <person name="Sun Q."/>
            <person name="Ohkuma M."/>
        </authorList>
    </citation>
    <scope>NUCLEOTIDE SEQUENCE</scope>
    <source>
        <strain evidence="6">JCM 17251</strain>
    </source>
</reference>
<feature type="binding site" evidence="4">
    <location>
        <position position="53"/>
    </location>
    <ligand>
        <name>S-adenosyl-L-methionine</name>
        <dbReference type="ChEBI" id="CHEBI:59789"/>
    </ligand>
</feature>
<dbReference type="RefSeq" id="WP_188857960.1">
    <property type="nucleotide sequence ID" value="NZ_BMOS01000018.1"/>
</dbReference>
<dbReference type="SUPFAM" id="SSF53335">
    <property type="entry name" value="S-adenosyl-L-methionine-dependent methyltransferases"/>
    <property type="match status" value="1"/>
</dbReference>
<organism evidence="6 7">
    <name type="scientific">Oceanobacillus indicireducens</name>
    <dbReference type="NCBI Taxonomy" id="1004261"/>
    <lineage>
        <taxon>Bacteria</taxon>
        <taxon>Bacillati</taxon>
        <taxon>Bacillota</taxon>
        <taxon>Bacilli</taxon>
        <taxon>Bacillales</taxon>
        <taxon>Bacillaceae</taxon>
        <taxon>Oceanobacillus</taxon>
    </lineage>
</organism>
<dbReference type="EMBL" id="BMOS01000018">
    <property type="protein sequence ID" value="GGN60957.1"/>
    <property type="molecule type" value="Genomic_DNA"/>
</dbReference>
<dbReference type="CDD" id="cd02440">
    <property type="entry name" value="AdoMet_MTases"/>
    <property type="match status" value="1"/>
</dbReference>
<dbReference type="AlphaFoldDB" id="A0A917XZZ0"/>
<comment type="similarity">
    <text evidence="4">Belongs to the methyltransferase superfamily. YrrT family.</text>
</comment>
<dbReference type="HAMAP" id="MF_02100">
    <property type="entry name" value="Methyltr_YrrT"/>
    <property type="match status" value="1"/>
</dbReference>
<comment type="caution">
    <text evidence="4">Lacks conserved residue(s) required for the propagation of feature annotation.</text>
</comment>
<comment type="function">
    <text evidence="4">Could be a S-adenosyl-L-methionine-dependent methyltransferase.</text>
</comment>
<proteinExistence type="inferred from homology"/>
<evidence type="ECO:0000259" key="5">
    <source>
        <dbReference type="Pfam" id="PF13649"/>
    </source>
</evidence>
<keyword evidence="2 4" id="KW-0808">Transferase</keyword>
<evidence type="ECO:0000313" key="6">
    <source>
        <dbReference type="EMBL" id="GGN60957.1"/>
    </source>
</evidence>